<dbReference type="CDD" id="cd16914">
    <property type="entry name" value="EcfT"/>
    <property type="match status" value="1"/>
</dbReference>
<evidence type="ECO:0000256" key="4">
    <source>
        <dbReference type="ARBA" id="ARBA00022989"/>
    </source>
</evidence>
<feature type="transmembrane region" description="Helical" evidence="6">
    <location>
        <begin position="132"/>
        <end position="151"/>
    </location>
</feature>
<dbReference type="Pfam" id="PF02361">
    <property type="entry name" value="CbiQ"/>
    <property type="match status" value="1"/>
</dbReference>
<evidence type="ECO:0000256" key="2">
    <source>
        <dbReference type="ARBA" id="ARBA00022475"/>
    </source>
</evidence>
<evidence type="ECO:0000313" key="7">
    <source>
        <dbReference type="EMBL" id="GGL37732.1"/>
    </source>
</evidence>
<dbReference type="InterPro" id="IPR003339">
    <property type="entry name" value="ABC/ECF_trnsptr_transmembrane"/>
</dbReference>
<organism evidence="7 8">
    <name type="scientific">Halarchaeum grantii</name>
    <dbReference type="NCBI Taxonomy" id="1193105"/>
    <lineage>
        <taxon>Archaea</taxon>
        <taxon>Methanobacteriati</taxon>
        <taxon>Methanobacteriota</taxon>
        <taxon>Stenosarchaea group</taxon>
        <taxon>Halobacteria</taxon>
        <taxon>Halobacteriales</taxon>
        <taxon>Halobacteriaceae</taxon>
    </lineage>
</organism>
<comment type="subcellular location">
    <subcellularLocation>
        <location evidence="1">Cell membrane</location>
        <topology evidence="1">Multi-pass membrane protein</topology>
    </subcellularLocation>
</comment>
<keyword evidence="4 6" id="KW-1133">Transmembrane helix</keyword>
<protein>
    <submittedName>
        <fullName evidence="7">Cobalt ECF transporter T component CbiQ</fullName>
    </submittedName>
</protein>
<evidence type="ECO:0000313" key="8">
    <source>
        <dbReference type="Proteomes" id="UP000628840"/>
    </source>
</evidence>
<accession>A0A830EWU6</accession>
<evidence type="ECO:0000256" key="5">
    <source>
        <dbReference type="ARBA" id="ARBA00023136"/>
    </source>
</evidence>
<gene>
    <name evidence="7" type="ORF">GCM10009037_21640</name>
</gene>
<evidence type="ECO:0000256" key="3">
    <source>
        <dbReference type="ARBA" id="ARBA00022692"/>
    </source>
</evidence>
<dbReference type="PANTHER" id="PTHR34857">
    <property type="entry name" value="SLL0384 PROTEIN"/>
    <property type="match status" value="1"/>
</dbReference>
<dbReference type="AlphaFoldDB" id="A0A830EWU6"/>
<proteinExistence type="predicted"/>
<keyword evidence="2" id="KW-1003">Cell membrane</keyword>
<dbReference type="Proteomes" id="UP000628840">
    <property type="component" value="Unassembled WGS sequence"/>
</dbReference>
<keyword evidence="3 6" id="KW-0812">Transmembrane</keyword>
<dbReference type="EMBL" id="BMPF01000003">
    <property type="protein sequence ID" value="GGL37732.1"/>
    <property type="molecule type" value="Genomic_DNA"/>
</dbReference>
<dbReference type="GO" id="GO:0043190">
    <property type="term" value="C:ATP-binding cassette (ABC) transporter complex"/>
    <property type="evidence" value="ECO:0007669"/>
    <property type="project" value="InterPro"/>
</dbReference>
<dbReference type="PANTHER" id="PTHR34857:SF2">
    <property type="entry name" value="SLL0384 PROTEIN"/>
    <property type="match status" value="1"/>
</dbReference>
<feature type="transmembrane region" description="Helical" evidence="6">
    <location>
        <begin position="157"/>
        <end position="178"/>
    </location>
</feature>
<dbReference type="OrthoDB" id="51610at2157"/>
<feature type="transmembrane region" description="Helical" evidence="6">
    <location>
        <begin position="250"/>
        <end position="269"/>
    </location>
</feature>
<sequence>MSGAVGGSVERVTAVLRAFFTAESVARRDGFLQRRDPRVSLLAIAALSLAVVVSRTLAAVCALGVLALLLAWRSHVPLERLLARSAVVPLASALVVLPQAVLTPGDALLAGFGLTVTDAGVRYVVRFTLRVGVGVALLSLLVMTTPFSRVVAALRELRVPVALVWVVAVTYRYLFLFFDELRRLVLARNSRTTRDGDVRGGWRDARNLAGTFLLRTLERGERVGRGMRARGGANAPSPYGRTRALDAGDYALALCAALSLCASVVVRWAA</sequence>
<keyword evidence="8" id="KW-1185">Reference proteome</keyword>
<evidence type="ECO:0000256" key="1">
    <source>
        <dbReference type="ARBA" id="ARBA00004651"/>
    </source>
</evidence>
<dbReference type="GO" id="GO:0006824">
    <property type="term" value="P:cobalt ion transport"/>
    <property type="evidence" value="ECO:0007669"/>
    <property type="project" value="InterPro"/>
</dbReference>
<dbReference type="NCBIfam" id="TIGR02454">
    <property type="entry name" value="ECF_T_CbiQ"/>
    <property type="match status" value="1"/>
</dbReference>
<dbReference type="RefSeq" id="WP_188883764.1">
    <property type="nucleotide sequence ID" value="NZ_BMPF01000003.1"/>
</dbReference>
<evidence type="ECO:0000256" key="6">
    <source>
        <dbReference type="SAM" id="Phobius"/>
    </source>
</evidence>
<feature type="transmembrane region" description="Helical" evidence="6">
    <location>
        <begin position="41"/>
        <end position="69"/>
    </location>
</feature>
<dbReference type="InterPro" id="IPR051611">
    <property type="entry name" value="ECF_transporter_component"/>
</dbReference>
<dbReference type="InterPro" id="IPR012809">
    <property type="entry name" value="ECF_CbiQ"/>
</dbReference>
<keyword evidence="5 6" id="KW-0472">Membrane</keyword>
<name>A0A830EWU6_9EURY</name>
<comment type="caution">
    <text evidence="7">The sequence shown here is derived from an EMBL/GenBank/DDBJ whole genome shotgun (WGS) entry which is preliminary data.</text>
</comment>
<reference evidence="7 8" key="1">
    <citation type="journal article" date="2019" name="Int. J. Syst. Evol. Microbiol.">
        <title>The Global Catalogue of Microorganisms (GCM) 10K type strain sequencing project: providing services to taxonomists for standard genome sequencing and annotation.</title>
        <authorList>
            <consortium name="The Broad Institute Genomics Platform"/>
            <consortium name="The Broad Institute Genome Sequencing Center for Infectious Disease"/>
            <person name="Wu L."/>
            <person name="Ma J."/>
        </authorList>
    </citation>
    <scope>NUCLEOTIDE SEQUENCE [LARGE SCALE GENOMIC DNA]</scope>
    <source>
        <strain evidence="7 8">JCM 19585</strain>
    </source>
</reference>